<dbReference type="AlphaFoldDB" id="A0A261U1V1"/>
<evidence type="ECO:0000313" key="1">
    <source>
        <dbReference type="EMBL" id="OZI55944.1"/>
    </source>
</evidence>
<keyword evidence="2" id="KW-1185">Reference proteome</keyword>
<reference evidence="1 2" key="1">
    <citation type="submission" date="2017-05" db="EMBL/GenBank/DDBJ databases">
        <title>Complete and WGS of Bordetella genogroups.</title>
        <authorList>
            <person name="Spilker T."/>
            <person name="LiPuma J."/>
        </authorList>
    </citation>
    <scope>NUCLEOTIDE SEQUENCE [LARGE SCALE GENOMIC DNA]</scope>
    <source>
        <strain evidence="1 2">AU9919</strain>
    </source>
</reference>
<dbReference type="EMBL" id="NEVQ01000013">
    <property type="protein sequence ID" value="OZI55944.1"/>
    <property type="molecule type" value="Genomic_DNA"/>
</dbReference>
<dbReference type="Proteomes" id="UP000216885">
    <property type="component" value="Unassembled WGS sequence"/>
</dbReference>
<organism evidence="1 2">
    <name type="scientific">Bordetella genomosp. 4</name>
    <dbReference type="NCBI Taxonomy" id="463044"/>
    <lineage>
        <taxon>Bacteria</taxon>
        <taxon>Pseudomonadati</taxon>
        <taxon>Pseudomonadota</taxon>
        <taxon>Betaproteobacteria</taxon>
        <taxon>Burkholderiales</taxon>
        <taxon>Alcaligenaceae</taxon>
        <taxon>Bordetella</taxon>
    </lineage>
</organism>
<sequence length="203" mass="21898">MSTSRSIRERVASHPSGEPFTPALFAGLGSRAAIDQTLMRLTKAGSIERIGHGLYVVLKAGRFGIKSMPAPEQVARTVAQAEGATIEIHGAEAARRLGLSTQMPAQAVFHTTGSSHRIRLGKLIVRLQHVAPRKLALAGQPAGQALSALWYLGRDQVTPNTFRQIAKKLPADEFEALSEAKALMPAWMVQALISYERSEPARA</sequence>
<dbReference type="Pfam" id="PF19570">
    <property type="entry name" value="DUF6088"/>
    <property type="match status" value="1"/>
</dbReference>
<proteinExistence type="predicted"/>
<evidence type="ECO:0000313" key="2">
    <source>
        <dbReference type="Proteomes" id="UP000216885"/>
    </source>
</evidence>
<dbReference type="RefSeq" id="WP_094837851.1">
    <property type="nucleotide sequence ID" value="NZ_NEVQ01000013.1"/>
</dbReference>
<evidence type="ECO:0008006" key="3">
    <source>
        <dbReference type="Google" id="ProtNLM"/>
    </source>
</evidence>
<protein>
    <recommendedName>
        <fullName evidence="3">Type IV toxin-antitoxin system AbiEi family antitoxin domain-containing protein</fullName>
    </recommendedName>
</protein>
<gene>
    <name evidence="1" type="ORF">CAL20_10810</name>
</gene>
<accession>A0A261U1V1</accession>
<comment type="caution">
    <text evidence="1">The sequence shown here is derived from an EMBL/GenBank/DDBJ whole genome shotgun (WGS) entry which is preliminary data.</text>
</comment>
<dbReference type="InterPro" id="IPR045738">
    <property type="entry name" value="DUF6088"/>
</dbReference>
<name>A0A261U1V1_9BORD</name>